<keyword evidence="3" id="KW-1185">Reference proteome</keyword>
<sequence>MSSAKLVASSTASNYSTGSWGQEKSSVSQQTAMSKPKPPRRLRPNEIDSGRQFWKDFVLRDDHYDDDDDSTDAENNTETGNLKADRSLRNARK</sequence>
<feature type="region of interest" description="Disordered" evidence="1">
    <location>
        <begin position="1"/>
        <end position="93"/>
    </location>
</feature>
<evidence type="ECO:0000256" key="1">
    <source>
        <dbReference type="SAM" id="MobiDB-lite"/>
    </source>
</evidence>
<evidence type="ECO:0000313" key="3">
    <source>
        <dbReference type="Proteomes" id="UP001307889"/>
    </source>
</evidence>
<gene>
    <name evidence="2" type="ORF">NTJ_15403</name>
</gene>
<reference evidence="2 3" key="1">
    <citation type="submission" date="2023-09" db="EMBL/GenBank/DDBJ databases">
        <title>Nesidiocoris tenuis whole genome shotgun sequence.</title>
        <authorList>
            <person name="Shibata T."/>
            <person name="Shimoda M."/>
            <person name="Kobayashi T."/>
            <person name="Uehara T."/>
        </authorList>
    </citation>
    <scope>NUCLEOTIDE SEQUENCE [LARGE SCALE GENOMIC DNA]</scope>
    <source>
        <strain evidence="2 3">Japan</strain>
    </source>
</reference>
<evidence type="ECO:0000313" key="2">
    <source>
        <dbReference type="EMBL" id="BET02584.1"/>
    </source>
</evidence>
<dbReference type="EMBL" id="AP028922">
    <property type="protein sequence ID" value="BET02584.1"/>
    <property type="molecule type" value="Genomic_DNA"/>
</dbReference>
<dbReference type="Proteomes" id="UP001307889">
    <property type="component" value="Chromosome 14"/>
</dbReference>
<feature type="compositionally biased region" description="Polar residues" evidence="1">
    <location>
        <begin position="1"/>
        <end position="33"/>
    </location>
</feature>
<proteinExistence type="predicted"/>
<protein>
    <submittedName>
        <fullName evidence="2">Uncharacterized protein</fullName>
    </submittedName>
</protein>
<feature type="compositionally biased region" description="Basic and acidic residues" evidence="1">
    <location>
        <begin position="43"/>
        <end position="63"/>
    </location>
</feature>
<name>A0ABN7BDX4_9HEMI</name>
<accession>A0ABN7BDX4</accession>
<feature type="compositionally biased region" description="Basic and acidic residues" evidence="1">
    <location>
        <begin position="83"/>
        <end position="93"/>
    </location>
</feature>
<organism evidence="2 3">
    <name type="scientific">Nesidiocoris tenuis</name>
    <dbReference type="NCBI Taxonomy" id="355587"/>
    <lineage>
        <taxon>Eukaryota</taxon>
        <taxon>Metazoa</taxon>
        <taxon>Ecdysozoa</taxon>
        <taxon>Arthropoda</taxon>
        <taxon>Hexapoda</taxon>
        <taxon>Insecta</taxon>
        <taxon>Pterygota</taxon>
        <taxon>Neoptera</taxon>
        <taxon>Paraneoptera</taxon>
        <taxon>Hemiptera</taxon>
        <taxon>Heteroptera</taxon>
        <taxon>Panheteroptera</taxon>
        <taxon>Cimicomorpha</taxon>
        <taxon>Miridae</taxon>
        <taxon>Dicyphina</taxon>
        <taxon>Nesidiocoris</taxon>
    </lineage>
</organism>